<dbReference type="AlphaFoldDB" id="G4YDY3"/>
<gene>
    <name evidence="1" type="ORF">PHYSODRAFT_294343</name>
</gene>
<dbReference type="EMBL" id="JH159151">
    <property type="protein sequence ID" value="EGZ29001.1"/>
    <property type="molecule type" value="Genomic_DNA"/>
</dbReference>
<protein>
    <recommendedName>
        <fullName evidence="3">Protein kinase domain-containing protein</fullName>
    </recommendedName>
</protein>
<keyword evidence="2" id="KW-1185">Reference proteome</keyword>
<dbReference type="Proteomes" id="UP000002640">
    <property type="component" value="Unassembled WGS sequence"/>
</dbReference>
<accession>G4YDY3</accession>
<dbReference type="KEGG" id="psoj:PHYSODRAFT_294343"/>
<dbReference type="InParanoid" id="G4YDY3"/>
<sequence length="193" mass="21332">MTSNLKQVTDQLARVFEALDVGAPTNWDTSWQLDCQLQDQALNNAVDISTVDIYSGHPQSAVLEDSGGGLVDVEVRGAARNEAASIRRIKSLMERVISARVKRADVTLPPSFLPLYEAEFETEPFAGGHFWSVHRGVMAESGESVVVEFFSVDDLAMDERAQVQVERELGRLFQLNHSNVMKVACEHAAVRCL</sequence>
<dbReference type="RefSeq" id="XP_009516276.1">
    <property type="nucleotide sequence ID" value="XM_009517981.1"/>
</dbReference>
<evidence type="ECO:0000313" key="1">
    <source>
        <dbReference type="EMBL" id="EGZ29001.1"/>
    </source>
</evidence>
<name>G4YDY3_PHYSP</name>
<evidence type="ECO:0000313" key="2">
    <source>
        <dbReference type="Proteomes" id="UP000002640"/>
    </source>
</evidence>
<evidence type="ECO:0008006" key="3">
    <source>
        <dbReference type="Google" id="ProtNLM"/>
    </source>
</evidence>
<organism evidence="1 2">
    <name type="scientific">Phytophthora sojae (strain P6497)</name>
    <name type="common">Soybean stem and root rot agent</name>
    <name type="synonym">Phytophthora megasperma f. sp. glycines</name>
    <dbReference type="NCBI Taxonomy" id="1094619"/>
    <lineage>
        <taxon>Eukaryota</taxon>
        <taxon>Sar</taxon>
        <taxon>Stramenopiles</taxon>
        <taxon>Oomycota</taxon>
        <taxon>Peronosporomycetes</taxon>
        <taxon>Peronosporales</taxon>
        <taxon>Peronosporaceae</taxon>
        <taxon>Phytophthora</taxon>
    </lineage>
</organism>
<reference evidence="1 2" key="1">
    <citation type="journal article" date="2006" name="Science">
        <title>Phytophthora genome sequences uncover evolutionary origins and mechanisms of pathogenesis.</title>
        <authorList>
            <person name="Tyler B.M."/>
            <person name="Tripathy S."/>
            <person name="Zhang X."/>
            <person name="Dehal P."/>
            <person name="Jiang R.H."/>
            <person name="Aerts A."/>
            <person name="Arredondo F.D."/>
            <person name="Baxter L."/>
            <person name="Bensasson D."/>
            <person name="Beynon J.L."/>
            <person name="Chapman J."/>
            <person name="Damasceno C.M."/>
            <person name="Dorrance A.E."/>
            <person name="Dou D."/>
            <person name="Dickerman A.W."/>
            <person name="Dubchak I.L."/>
            <person name="Garbelotto M."/>
            <person name="Gijzen M."/>
            <person name="Gordon S.G."/>
            <person name="Govers F."/>
            <person name="Grunwald N.J."/>
            <person name="Huang W."/>
            <person name="Ivors K.L."/>
            <person name="Jones R.W."/>
            <person name="Kamoun S."/>
            <person name="Krampis K."/>
            <person name="Lamour K.H."/>
            <person name="Lee M.K."/>
            <person name="McDonald W.H."/>
            <person name="Medina M."/>
            <person name="Meijer H.J."/>
            <person name="Nordberg E.K."/>
            <person name="Maclean D.J."/>
            <person name="Ospina-Giraldo M.D."/>
            <person name="Morris P.F."/>
            <person name="Phuntumart V."/>
            <person name="Putnam N.H."/>
            <person name="Rash S."/>
            <person name="Rose J.K."/>
            <person name="Sakihama Y."/>
            <person name="Salamov A.A."/>
            <person name="Savidor A."/>
            <person name="Scheuring C.F."/>
            <person name="Smith B.M."/>
            <person name="Sobral B.W."/>
            <person name="Terry A."/>
            <person name="Torto-Alalibo T.A."/>
            <person name="Win J."/>
            <person name="Xu Z."/>
            <person name="Zhang H."/>
            <person name="Grigoriev I.V."/>
            <person name="Rokhsar D.S."/>
            <person name="Boore J.L."/>
        </authorList>
    </citation>
    <scope>NUCLEOTIDE SEQUENCE [LARGE SCALE GENOMIC DNA]</scope>
    <source>
        <strain evidence="1 2">P6497</strain>
    </source>
</reference>
<dbReference type="GeneID" id="20641079"/>
<proteinExistence type="predicted"/>